<evidence type="ECO:0000313" key="1">
    <source>
        <dbReference type="EMBL" id="EJT74893.1"/>
    </source>
</evidence>
<dbReference type="EMBL" id="GL385398">
    <property type="protein sequence ID" value="EJT74893.1"/>
    <property type="molecule type" value="Genomic_DNA"/>
</dbReference>
<dbReference type="EnsemblFungi" id="EJT74893">
    <property type="protein sequence ID" value="EJT74893"/>
    <property type="gene ID" value="GGTG_08731"/>
</dbReference>
<dbReference type="AlphaFoldDB" id="J3P5E2"/>
<reference evidence="1" key="2">
    <citation type="submission" date="2010-07" db="EMBL/GenBank/DDBJ databases">
        <authorList>
            <consortium name="The Broad Institute Genome Sequencing Platform"/>
            <consortium name="Broad Institute Genome Sequencing Center for Infectious Disease"/>
            <person name="Ma L.-J."/>
            <person name="Dead R."/>
            <person name="Young S."/>
            <person name="Zeng Q."/>
            <person name="Koehrsen M."/>
            <person name="Alvarado L."/>
            <person name="Berlin A."/>
            <person name="Chapman S.B."/>
            <person name="Chen Z."/>
            <person name="Freedman E."/>
            <person name="Gellesch M."/>
            <person name="Goldberg J."/>
            <person name="Griggs A."/>
            <person name="Gujja S."/>
            <person name="Heilman E.R."/>
            <person name="Heiman D."/>
            <person name="Hepburn T."/>
            <person name="Howarth C."/>
            <person name="Jen D."/>
            <person name="Larson L."/>
            <person name="Mehta T."/>
            <person name="Neiman D."/>
            <person name="Pearson M."/>
            <person name="Roberts A."/>
            <person name="Saif S."/>
            <person name="Shea T."/>
            <person name="Shenoy N."/>
            <person name="Sisk P."/>
            <person name="Stolte C."/>
            <person name="Sykes S."/>
            <person name="Walk T."/>
            <person name="White J."/>
            <person name="Yandava C."/>
            <person name="Haas B."/>
            <person name="Nusbaum C."/>
            <person name="Birren B."/>
        </authorList>
    </citation>
    <scope>NUCLEOTIDE SEQUENCE</scope>
    <source>
        <strain evidence="1">R3-111a-1</strain>
    </source>
</reference>
<reference evidence="2" key="5">
    <citation type="submission" date="2018-04" db="UniProtKB">
        <authorList>
            <consortium name="EnsemblFungi"/>
        </authorList>
    </citation>
    <scope>IDENTIFICATION</scope>
    <source>
        <strain evidence="2">R3-111a-1</strain>
    </source>
</reference>
<reference evidence="1" key="3">
    <citation type="submission" date="2010-09" db="EMBL/GenBank/DDBJ databases">
        <title>Annotation of Gaeumannomyces graminis var. tritici R3-111a-1.</title>
        <authorList>
            <consortium name="The Broad Institute Genome Sequencing Platform"/>
            <person name="Ma L.-J."/>
            <person name="Dead R."/>
            <person name="Young S.K."/>
            <person name="Zeng Q."/>
            <person name="Gargeya S."/>
            <person name="Fitzgerald M."/>
            <person name="Haas B."/>
            <person name="Abouelleil A."/>
            <person name="Alvarado L."/>
            <person name="Arachchi H.M."/>
            <person name="Berlin A."/>
            <person name="Brown A."/>
            <person name="Chapman S.B."/>
            <person name="Chen Z."/>
            <person name="Dunbar C."/>
            <person name="Freedman E."/>
            <person name="Gearin G."/>
            <person name="Gellesch M."/>
            <person name="Goldberg J."/>
            <person name="Griggs A."/>
            <person name="Gujja S."/>
            <person name="Heiman D."/>
            <person name="Howarth C."/>
            <person name="Larson L."/>
            <person name="Lui A."/>
            <person name="MacDonald P.J.P."/>
            <person name="Mehta T."/>
            <person name="Montmayeur A."/>
            <person name="Murphy C."/>
            <person name="Neiman D."/>
            <person name="Pearson M."/>
            <person name="Priest M."/>
            <person name="Roberts A."/>
            <person name="Saif S."/>
            <person name="Shea T."/>
            <person name="Shenoy N."/>
            <person name="Sisk P."/>
            <person name="Stolte C."/>
            <person name="Sykes S."/>
            <person name="Yandava C."/>
            <person name="Wortman J."/>
            <person name="Nusbaum C."/>
            <person name="Birren B."/>
        </authorList>
    </citation>
    <scope>NUCLEOTIDE SEQUENCE</scope>
    <source>
        <strain evidence="1">R3-111a-1</strain>
    </source>
</reference>
<dbReference type="Proteomes" id="UP000006039">
    <property type="component" value="Unassembled WGS sequence"/>
</dbReference>
<dbReference type="VEuPathDB" id="FungiDB:GGTG_08731"/>
<dbReference type="RefSeq" id="XP_009224837.1">
    <property type="nucleotide sequence ID" value="XM_009226573.1"/>
</dbReference>
<reference evidence="2" key="4">
    <citation type="journal article" date="2015" name="G3 (Bethesda)">
        <title>Genome sequences of three phytopathogenic species of the Magnaporthaceae family of fungi.</title>
        <authorList>
            <person name="Okagaki L.H."/>
            <person name="Nunes C.C."/>
            <person name="Sailsbery J."/>
            <person name="Clay B."/>
            <person name="Brown D."/>
            <person name="John T."/>
            <person name="Oh Y."/>
            <person name="Young N."/>
            <person name="Fitzgerald M."/>
            <person name="Haas B.J."/>
            <person name="Zeng Q."/>
            <person name="Young S."/>
            <person name="Adiconis X."/>
            <person name="Fan L."/>
            <person name="Levin J.Z."/>
            <person name="Mitchell T.K."/>
            <person name="Okubara P.A."/>
            <person name="Farman M.L."/>
            <person name="Kohn L.M."/>
            <person name="Birren B."/>
            <person name="Ma L.-J."/>
            <person name="Dean R.A."/>
        </authorList>
    </citation>
    <scope>NUCLEOTIDE SEQUENCE</scope>
    <source>
        <strain evidence="2">R3-111a-1</strain>
    </source>
</reference>
<dbReference type="GeneID" id="20349189"/>
<accession>J3P5E2</accession>
<dbReference type="HOGENOM" id="CLU_1384250_0_0_1"/>
<proteinExistence type="predicted"/>
<sequence>MGNQNSAPRLVDHSLMGLDGVTLPGPQPEHFDCRRSLALHLIRMQCPELEGPYSEARNLFEGLKRLLDLILRHDRMYLHRFDPYLAPAEHIRTQDKICFAFDVVACILCMVPPAPPTTPQARRLLVFKFERMLGHALELEALIRGDVEPRPRTRQRGEFVPEVYQVLDQANFGRVRAQFELLPMTFWRFQRGGMSKL</sequence>
<evidence type="ECO:0000313" key="3">
    <source>
        <dbReference type="Proteomes" id="UP000006039"/>
    </source>
</evidence>
<organism evidence="1">
    <name type="scientific">Gaeumannomyces tritici (strain R3-111a-1)</name>
    <name type="common">Wheat and barley take-all root rot fungus</name>
    <name type="synonym">Gaeumannomyces graminis var. tritici</name>
    <dbReference type="NCBI Taxonomy" id="644352"/>
    <lineage>
        <taxon>Eukaryota</taxon>
        <taxon>Fungi</taxon>
        <taxon>Dikarya</taxon>
        <taxon>Ascomycota</taxon>
        <taxon>Pezizomycotina</taxon>
        <taxon>Sordariomycetes</taxon>
        <taxon>Sordariomycetidae</taxon>
        <taxon>Magnaporthales</taxon>
        <taxon>Magnaporthaceae</taxon>
        <taxon>Gaeumannomyces</taxon>
    </lineage>
</organism>
<protein>
    <submittedName>
        <fullName evidence="1 2">Uncharacterized protein</fullName>
    </submittedName>
</protein>
<reference evidence="3" key="1">
    <citation type="submission" date="2010-07" db="EMBL/GenBank/DDBJ databases">
        <title>The genome sequence of Gaeumannomyces graminis var. tritici strain R3-111a-1.</title>
        <authorList>
            <consortium name="The Broad Institute Genome Sequencing Platform"/>
            <person name="Ma L.-J."/>
            <person name="Dead R."/>
            <person name="Young S."/>
            <person name="Zeng Q."/>
            <person name="Koehrsen M."/>
            <person name="Alvarado L."/>
            <person name="Berlin A."/>
            <person name="Chapman S.B."/>
            <person name="Chen Z."/>
            <person name="Freedman E."/>
            <person name="Gellesch M."/>
            <person name="Goldberg J."/>
            <person name="Griggs A."/>
            <person name="Gujja S."/>
            <person name="Heilman E.R."/>
            <person name="Heiman D."/>
            <person name="Hepburn T."/>
            <person name="Howarth C."/>
            <person name="Jen D."/>
            <person name="Larson L."/>
            <person name="Mehta T."/>
            <person name="Neiman D."/>
            <person name="Pearson M."/>
            <person name="Roberts A."/>
            <person name="Saif S."/>
            <person name="Shea T."/>
            <person name="Shenoy N."/>
            <person name="Sisk P."/>
            <person name="Stolte C."/>
            <person name="Sykes S."/>
            <person name="Walk T."/>
            <person name="White J."/>
            <person name="Yandava C."/>
            <person name="Haas B."/>
            <person name="Nusbaum C."/>
            <person name="Birren B."/>
        </authorList>
    </citation>
    <scope>NUCLEOTIDE SEQUENCE [LARGE SCALE GENOMIC DNA]</scope>
    <source>
        <strain evidence="3">R3-111a-1</strain>
    </source>
</reference>
<gene>
    <name evidence="2" type="primary">20349189</name>
    <name evidence="1" type="ORF">GGTG_08731</name>
</gene>
<evidence type="ECO:0000313" key="2">
    <source>
        <dbReference type="EnsemblFungi" id="EJT74893"/>
    </source>
</evidence>
<name>J3P5E2_GAET3</name>
<keyword evidence="3" id="KW-1185">Reference proteome</keyword>